<organism evidence="14 15">
    <name type="scientific">Lysobacter soyae</name>
    <dbReference type="NCBI Taxonomy" id="2764185"/>
    <lineage>
        <taxon>Bacteria</taxon>
        <taxon>Pseudomonadati</taxon>
        <taxon>Pseudomonadota</taxon>
        <taxon>Gammaproteobacteria</taxon>
        <taxon>Lysobacterales</taxon>
        <taxon>Lysobacteraceae</taxon>
        <taxon>Lysobacter</taxon>
    </lineage>
</organism>
<evidence type="ECO:0000256" key="8">
    <source>
        <dbReference type="ARBA" id="ARBA00022842"/>
    </source>
</evidence>
<dbReference type="Gene3D" id="3.40.50.300">
    <property type="entry name" value="P-loop containing nucleotide triphosphate hydrolases"/>
    <property type="match status" value="1"/>
</dbReference>
<accession>A0ABX8WNE4</accession>
<feature type="binding site" evidence="10">
    <location>
        <begin position="13"/>
        <end position="18"/>
    </location>
    <ligand>
        <name>substrate</name>
    </ligand>
</feature>
<protein>
    <recommendedName>
        <fullName evidence="10">tRNA dimethylallyltransferase</fullName>
        <ecNumber evidence="10">2.5.1.75</ecNumber>
    </recommendedName>
    <alternativeName>
        <fullName evidence="10">Dimethylallyl diphosphate:tRNA dimethylallyltransferase</fullName>
        <shortName evidence="10">DMAPP:tRNA dimethylallyltransferase</shortName>
        <shortName evidence="10">DMATase</shortName>
    </alternativeName>
    <alternativeName>
        <fullName evidence="10">Isopentenyl-diphosphate:tRNA isopentenyltransferase</fullName>
        <shortName evidence="10">IPP transferase</shortName>
        <shortName evidence="10">IPPT</shortName>
        <shortName evidence="10">IPTase</shortName>
    </alternativeName>
</protein>
<dbReference type="EMBL" id="CP080544">
    <property type="protein sequence ID" value="QYR52353.1"/>
    <property type="molecule type" value="Genomic_DNA"/>
</dbReference>
<dbReference type="InterPro" id="IPR027417">
    <property type="entry name" value="P-loop_NTPase"/>
</dbReference>
<dbReference type="NCBIfam" id="TIGR00174">
    <property type="entry name" value="miaA"/>
    <property type="match status" value="1"/>
</dbReference>
<evidence type="ECO:0000256" key="9">
    <source>
        <dbReference type="ARBA" id="ARBA00049563"/>
    </source>
</evidence>
<evidence type="ECO:0000256" key="6">
    <source>
        <dbReference type="ARBA" id="ARBA00022741"/>
    </source>
</evidence>
<proteinExistence type="inferred from homology"/>
<keyword evidence="15" id="KW-1185">Reference proteome</keyword>
<dbReference type="Gene3D" id="1.10.20.140">
    <property type="match status" value="1"/>
</dbReference>
<dbReference type="CDD" id="cd02019">
    <property type="entry name" value="NK"/>
    <property type="match status" value="1"/>
</dbReference>
<feature type="binding site" evidence="10">
    <location>
        <begin position="11"/>
        <end position="18"/>
    </location>
    <ligand>
        <name>ATP</name>
        <dbReference type="ChEBI" id="CHEBI:30616"/>
    </ligand>
</feature>
<evidence type="ECO:0000313" key="15">
    <source>
        <dbReference type="Proteomes" id="UP000824755"/>
    </source>
</evidence>
<keyword evidence="4 10" id="KW-0808">Transferase</keyword>
<dbReference type="InterPro" id="IPR039657">
    <property type="entry name" value="Dimethylallyltransferase"/>
</dbReference>
<name>A0ABX8WNE4_9GAMM</name>
<dbReference type="PANTHER" id="PTHR11088">
    <property type="entry name" value="TRNA DIMETHYLALLYLTRANSFERASE"/>
    <property type="match status" value="1"/>
</dbReference>
<evidence type="ECO:0000256" key="3">
    <source>
        <dbReference type="ARBA" id="ARBA00005842"/>
    </source>
</evidence>
<comment type="similarity">
    <text evidence="3 10 13">Belongs to the IPP transferase family.</text>
</comment>
<feature type="site" description="Interaction with substrate tRNA" evidence="10">
    <location>
        <position position="124"/>
    </location>
</feature>
<dbReference type="PANTHER" id="PTHR11088:SF60">
    <property type="entry name" value="TRNA DIMETHYLALLYLTRANSFERASE"/>
    <property type="match status" value="1"/>
</dbReference>
<comment type="subunit">
    <text evidence="10">Monomer.</text>
</comment>
<dbReference type="RefSeq" id="WP_220379139.1">
    <property type="nucleotide sequence ID" value="NZ_CP080544.1"/>
</dbReference>
<feature type="region of interest" description="Interaction with substrate tRNA" evidence="10">
    <location>
        <begin position="36"/>
        <end position="39"/>
    </location>
</feature>
<evidence type="ECO:0000256" key="10">
    <source>
        <dbReference type="HAMAP-Rule" id="MF_00185"/>
    </source>
</evidence>
<evidence type="ECO:0000256" key="12">
    <source>
        <dbReference type="RuleBase" id="RU003784"/>
    </source>
</evidence>
<evidence type="ECO:0000256" key="2">
    <source>
        <dbReference type="ARBA" id="ARBA00003213"/>
    </source>
</evidence>
<evidence type="ECO:0000256" key="11">
    <source>
        <dbReference type="RuleBase" id="RU003783"/>
    </source>
</evidence>
<evidence type="ECO:0000256" key="1">
    <source>
        <dbReference type="ARBA" id="ARBA00001946"/>
    </source>
</evidence>
<keyword evidence="5 10" id="KW-0819">tRNA processing</keyword>
<evidence type="ECO:0000313" key="14">
    <source>
        <dbReference type="EMBL" id="QYR52353.1"/>
    </source>
</evidence>
<keyword evidence="6 10" id="KW-0547">Nucleotide-binding</keyword>
<evidence type="ECO:0000256" key="7">
    <source>
        <dbReference type="ARBA" id="ARBA00022840"/>
    </source>
</evidence>
<comment type="catalytic activity">
    <reaction evidence="9 10 11">
        <text>adenosine(37) in tRNA + dimethylallyl diphosphate = N(6)-dimethylallyladenosine(37) in tRNA + diphosphate</text>
        <dbReference type="Rhea" id="RHEA:26482"/>
        <dbReference type="Rhea" id="RHEA-COMP:10162"/>
        <dbReference type="Rhea" id="RHEA-COMP:10375"/>
        <dbReference type="ChEBI" id="CHEBI:33019"/>
        <dbReference type="ChEBI" id="CHEBI:57623"/>
        <dbReference type="ChEBI" id="CHEBI:74411"/>
        <dbReference type="ChEBI" id="CHEBI:74415"/>
        <dbReference type="EC" id="2.5.1.75"/>
    </reaction>
</comment>
<dbReference type="EC" id="2.5.1.75" evidence="10"/>
<gene>
    <name evidence="10 14" type="primary">miaA</name>
    <name evidence="14" type="ORF">H8L67_07015</name>
</gene>
<feature type="region of interest" description="Interaction with substrate tRNA" evidence="10">
    <location>
        <begin position="160"/>
        <end position="164"/>
    </location>
</feature>
<evidence type="ECO:0000256" key="5">
    <source>
        <dbReference type="ARBA" id="ARBA00022694"/>
    </source>
</evidence>
<dbReference type="Proteomes" id="UP000824755">
    <property type="component" value="Chromosome"/>
</dbReference>
<comment type="function">
    <text evidence="2 10 12">Catalyzes the transfer of a dimethylallyl group onto the adenine at position 37 in tRNAs that read codons beginning with uridine, leading to the formation of N6-(dimethylallyl)adenosine (i(6)A).</text>
</comment>
<keyword evidence="7 10" id="KW-0067">ATP-binding</keyword>
<dbReference type="Pfam" id="PF01715">
    <property type="entry name" value="IPPT"/>
    <property type="match status" value="1"/>
</dbReference>
<evidence type="ECO:0000256" key="13">
    <source>
        <dbReference type="RuleBase" id="RU003785"/>
    </source>
</evidence>
<reference evidence="14 15" key="1">
    <citation type="submission" date="2021-08" db="EMBL/GenBank/DDBJ databases">
        <title>Lysobacter sp. strain CJ11 Genome sequencing and assembly.</title>
        <authorList>
            <person name="Kim I."/>
        </authorList>
    </citation>
    <scope>NUCLEOTIDE SEQUENCE [LARGE SCALE GENOMIC DNA]</scope>
    <source>
        <strain evidence="14 15">CJ11</strain>
    </source>
</reference>
<dbReference type="InterPro" id="IPR018022">
    <property type="entry name" value="IPT"/>
</dbReference>
<comment type="caution">
    <text evidence="10">Lacks conserved residue(s) required for the propagation of feature annotation.</text>
</comment>
<sequence>MQAPRAVLVTGPTAAGKTAIALALAEAFDGEIISVDSALVYRGLDIGAAKPDAQEQARVPHHLIDIRDPWERYSAAEFVRDALQAMDDIRGRGRLPILAGGTTLYARALIEGLAPMPSADPELRAHIEAEAERIGWPAMHARLAMVDPEAAARIHATDPQRISRALEVHALTGQPISALQKATVAPAANTRFLKLASMPASKDVLRERISLRFDQILAQGFLAEVERLRALPEIIAHPDPLALPALRAVGYRQAWAYLDGELGFEDFRMAAIYATRSLAKRQLTWLKREPDLHSFDPASAEAELHETVRHFMEAD</sequence>
<keyword evidence="8 10" id="KW-0460">Magnesium</keyword>
<dbReference type="SUPFAM" id="SSF52540">
    <property type="entry name" value="P-loop containing nucleoside triphosphate hydrolases"/>
    <property type="match status" value="1"/>
</dbReference>
<comment type="cofactor">
    <cofactor evidence="1 10">
        <name>Mg(2+)</name>
        <dbReference type="ChEBI" id="CHEBI:18420"/>
    </cofactor>
</comment>
<evidence type="ECO:0000256" key="4">
    <source>
        <dbReference type="ARBA" id="ARBA00022679"/>
    </source>
</evidence>
<feature type="site" description="Interaction with substrate tRNA" evidence="10">
    <location>
        <position position="102"/>
    </location>
</feature>
<dbReference type="GO" id="GO:0052381">
    <property type="term" value="F:tRNA dimethylallyltransferase activity"/>
    <property type="evidence" value="ECO:0007669"/>
    <property type="project" value="UniProtKB-EC"/>
</dbReference>
<dbReference type="HAMAP" id="MF_00185">
    <property type="entry name" value="IPP_trans"/>
    <property type="match status" value="1"/>
</dbReference>